<accession>A0ABP7U574</accession>
<name>A0ABP7U574_9PSEU</name>
<comment type="caution">
    <text evidence="1">The sequence shown here is derived from an EMBL/GenBank/DDBJ whole genome shotgun (WGS) entry which is preliminary data.</text>
</comment>
<dbReference type="PANTHER" id="PTHR47691">
    <property type="entry name" value="REGULATOR-RELATED"/>
    <property type="match status" value="1"/>
</dbReference>
<evidence type="ECO:0000313" key="1">
    <source>
        <dbReference type="EMBL" id="GAA4036287.1"/>
    </source>
</evidence>
<protein>
    <recommendedName>
        <fullName evidence="3">NB-ARC domain-containing protein</fullName>
    </recommendedName>
</protein>
<reference evidence="2" key="1">
    <citation type="journal article" date="2019" name="Int. J. Syst. Evol. Microbiol.">
        <title>The Global Catalogue of Microorganisms (GCM) 10K type strain sequencing project: providing services to taxonomists for standard genome sequencing and annotation.</title>
        <authorList>
            <consortium name="The Broad Institute Genomics Platform"/>
            <consortium name="The Broad Institute Genome Sequencing Center for Infectious Disease"/>
            <person name="Wu L."/>
            <person name="Ma J."/>
        </authorList>
    </citation>
    <scope>NUCLEOTIDE SEQUENCE [LARGE SCALE GENOMIC DNA]</scope>
    <source>
        <strain evidence="2">JCM 17342</strain>
    </source>
</reference>
<dbReference type="Gene3D" id="3.40.50.300">
    <property type="entry name" value="P-loop containing nucleotide triphosphate hydrolases"/>
    <property type="match status" value="1"/>
</dbReference>
<sequence length="656" mass="72070">MGETRNELTGDVLGAAVQARDVNAIYLGGKPVEVRVPRMLPGDVASFLNRFAELEVLGKRQGPIRVAVTGAPGIGKTTLAVHWGHLIKEQFPDGQLFYRLNGSGDSGPAAPADVLLFFLRQFDVENIPDTEDERAALFRSVTAELKLLIVLDDAVSAQQVKNLMPGSDNSAVVVTSRNRLDGLKLRGFSPLVVERFSDEVAREFVSLVAEDLADEPEHLRALTRLCDGLPLALHVAAVRLSTGDYASVAEYVSVLSDSRQLFKELSIEEDRLVEAVFEVSYRELAPQPARAYRLLGGHFGSDFTLPLARAVLELSDVDTRRALSALGKSNLLGVADGRYSFHGLIKQHASAVAERESERLGALRRGVSWYLRRALALGKVIHPERPMLAKELWESTEPAHESREDALAELAAERLNFRAAIRTASRLQEHRVVCELTDALAQWHYQSGFLEDRAEAHDRAATAAEALGDSGVAGHAYKLAGIAAEAVGDFPLALQRFEDAFRLVSKSIDRQSVLEWTGIVLAQAEDFVAALAKFREAWDIDVPEELRARAEALLRMHIGRTLGADADLAELRKSLDYFVAHGERGNAARVLVLIAEPDGVERAVADFEAEGMPCQQAQALELLARLRPESAERSLERAADIYRRLGLVNDLERVLR</sequence>
<dbReference type="PANTHER" id="PTHR47691:SF3">
    <property type="entry name" value="HTH-TYPE TRANSCRIPTIONAL REGULATOR RV0890C-RELATED"/>
    <property type="match status" value="1"/>
</dbReference>
<keyword evidence="2" id="KW-1185">Reference proteome</keyword>
<dbReference type="InterPro" id="IPR027417">
    <property type="entry name" value="P-loop_NTPase"/>
</dbReference>
<evidence type="ECO:0000313" key="2">
    <source>
        <dbReference type="Proteomes" id="UP001501747"/>
    </source>
</evidence>
<dbReference type="EMBL" id="BAABAL010000027">
    <property type="protein sequence ID" value="GAA4036287.1"/>
    <property type="molecule type" value="Genomic_DNA"/>
</dbReference>
<dbReference type="Proteomes" id="UP001501747">
    <property type="component" value="Unassembled WGS sequence"/>
</dbReference>
<dbReference type="Gene3D" id="1.25.40.10">
    <property type="entry name" value="Tetratricopeptide repeat domain"/>
    <property type="match status" value="1"/>
</dbReference>
<gene>
    <name evidence="1" type="ORF">GCM10022247_72520</name>
</gene>
<evidence type="ECO:0008006" key="3">
    <source>
        <dbReference type="Google" id="ProtNLM"/>
    </source>
</evidence>
<dbReference type="SUPFAM" id="SSF52540">
    <property type="entry name" value="P-loop containing nucleoside triphosphate hydrolases"/>
    <property type="match status" value="1"/>
</dbReference>
<organism evidence="1 2">
    <name type="scientific">Allokutzneria multivorans</name>
    <dbReference type="NCBI Taxonomy" id="1142134"/>
    <lineage>
        <taxon>Bacteria</taxon>
        <taxon>Bacillati</taxon>
        <taxon>Actinomycetota</taxon>
        <taxon>Actinomycetes</taxon>
        <taxon>Pseudonocardiales</taxon>
        <taxon>Pseudonocardiaceae</taxon>
        <taxon>Allokutzneria</taxon>
    </lineage>
</organism>
<dbReference type="SUPFAM" id="SSF48452">
    <property type="entry name" value="TPR-like"/>
    <property type="match status" value="1"/>
</dbReference>
<dbReference type="RefSeq" id="WP_344885769.1">
    <property type="nucleotide sequence ID" value="NZ_BAABAL010000027.1"/>
</dbReference>
<proteinExistence type="predicted"/>
<dbReference type="InterPro" id="IPR011990">
    <property type="entry name" value="TPR-like_helical_dom_sf"/>
</dbReference>
<dbReference type="PRINTS" id="PR00364">
    <property type="entry name" value="DISEASERSIST"/>
</dbReference>